<name>A0A178XU20_9HYPH</name>
<dbReference type="InterPro" id="IPR050268">
    <property type="entry name" value="NADH-dep_flavin_reductase"/>
</dbReference>
<keyword evidence="5" id="KW-1185">Reference proteome</keyword>
<dbReference type="AlphaFoldDB" id="A0A178XU20"/>
<dbReference type="SMART" id="SM00903">
    <property type="entry name" value="Flavin_Reduct"/>
    <property type="match status" value="1"/>
</dbReference>
<accession>A0A178XU20</accession>
<proteinExistence type="inferred from homology"/>
<comment type="similarity">
    <text evidence="1">Belongs to the non-flavoprotein flavin reductase family.</text>
</comment>
<evidence type="ECO:0000256" key="1">
    <source>
        <dbReference type="ARBA" id="ARBA00008898"/>
    </source>
</evidence>
<sequence length="182" mass="19076">MSVQPSVRTFDDERIASPLANRPVDADGLKTALRALGGGVSIITAGEGEVRTGATVTSATALSVDPPRMLVSLNHSSSTWPVVERFGHFCVNIVGSSHEALANQFAGRGGLKGVDRYRGAAWTRLVSGAPVLEDAAAAIDCEVEEAIQRHSHAIVLGRVVAIRIGNGSSLVYRDGRYLALGS</sequence>
<evidence type="ECO:0000259" key="3">
    <source>
        <dbReference type="SMART" id="SM00903"/>
    </source>
</evidence>
<dbReference type="InterPro" id="IPR012349">
    <property type="entry name" value="Split_barrel_FMN-bd"/>
</dbReference>
<evidence type="ECO:0000313" key="4">
    <source>
        <dbReference type="EMBL" id="OAP38272.1"/>
    </source>
</evidence>
<feature type="domain" description="Flavin reductase like" evidence="3">
    <location>
        <begin position="33"/>
        <end position="179"/>
    </location>
</feature>
<dbReference type="GO" id="GO:0042602">
    <property type="term" value="F:riboflavin reductase (NADPH) activity"/>
    <property type="evidence" value="ECO:0007669"/>
    <property type="project" value="TreeGrafter"/>
</dbReference>
<evidence type="ECO:0000313" key="5">
    <source>
        <dbReference type="Proteomes" id="UP000094025"/>
    </source>
</evidence>
<dbReference type="RefSeq" id="WP_064242812.1">
    <property type="nucleotide sequence ID" value="NZ_LPUX01000061.1"/>
</dbReference>
<organism evidence="4 5">
    <name type="scientific">Sinorhizobium glycinis</name>
    <dbReference type="NCBI Taxonomy" id="1472378"/>
    <lineage>
        <taxon>Bacteria</taxon>
        <taxon>Pseudomonadati</taxon>
        <taxon>Pseudomonadota</taxon>
        <taxon>Alphaproteobacteria</taxon>
        <taxon>Hyphomicrobiales</taxon>
        <taxon>Rhizobiaceae</taxon>
        <taxon>Sinorhizobium/Ensifer group</taxon>
        <taxon>Sinorhizobium</taxon>
    </lineage>
</organism>
<dbReference type="GO" id="GO:0010181">
    <property type="term" value="F:FMN binding"/>
    <property type="evidence" value="ECO:0007669"/>
    <property type="project" value="InterPro"/>
</dbReference>
<gene>
    <name evidence="4" type="ORF">AU381_22100</name>
</gene>
<reference evidence="4 5" key="1">
    <citation type="journal article" date="2016" name="Int. J. Syst. Evol. Microbiol.">
        <title>Ensifer glycinis sp. nov., an novel rhizobial species associated with Glycine spp.</title>
        <authorList>
            <person name="Yan H."/>
            <person name="Yan J."/>
            <person name="Sui X.H."/>
            <person name="Wang E.T."/>
            <person name="Chen W.X."/>
            <person name="Zhang X.X."/>
            <person name="Chen W.F."/>
        </authorList>
    </citation>
    <scope>NUCLEOTIDE SEQUENCE [LARGE SCALE GENOMIC DNA]</scope>
    <source>
        <strain evidence="4 5">CCBAU 23380</strain>
    </source>
</reference>
<dbReference type="STRING" id="1472378.AU381_22100"/>
<dbReference type="EMBL" id="LPUX01000061">
    <property type="protein sequence ID" value="OAP38272.1"/>
    <property type="molecule type" value="Genomic_DNA"/>
</dbReference>
<dbReference type="Gene3D" id="2.30.110.10">
    <property type="entry name" value="Electron Transport, Fmn-binding Protein, Chain A"/>
    <property type="match status" value="1"/>
</dbReference>
<dbReference type="Proteomes" id="UP000094025">
    <property type="component" value="Unassembled WGS sequence"/>
</dbReference>
<keyword evidence="2" id="KW-0560">Oxidoreductase</keyword>
<protein>
    <submittedName>
        <fullName evidence="4">Flavin reductase</fullName>
    </submittedName>
</protein>
<dbReference type="PANTHER" id="PTHR30466">
    <property type="entry name" value="FLAVIN REDUCTASE"/>
    <property type="match status" value="1"/>
</dbReference>
<dbReference type="OrthoDB" id="9792858at2"/>
<dbReference type="SUPFAM" id="SSF50475">
    <property type="entry name" value="FMN-binding split barrel"/>
    <property type="match status" value="1"/>
</dbReference>
<dbReference type="PANTHER" id="PTHR30466:SF11">
    <property type="entry name" value="FLAVIN-DEPENDENT MONOOXYGENASE, REDUCTASE SUBUNIT HSAB"/>
    <property type="match status" value="1"/>
</dbReference>
<comment type="caution">
    <text evidence="4">The sequence shown here is derived from an EMBL/GenBank/DDBJ whole genome shotgun (WGS) entry which is preliminary data.</text>
</comment>
<evidence type="ECO:0000256" key="2">
    <source>
        <dbReference type="ARBA" id="ARBA00023002"/>
    </source>
</evidence>
<dbReference type="Pfam" id="PF01613">
    <property type="entry name" value="Flavin_Reduct"/>
    <property type="match status" value="1"/>
</dbReference>
<dbReference type="InterPro" id="IPR002563">
    <property type="entry name" value="Flavin_Rdtase-like_dom"/>
</dbReference>